<evidence type="ECO:0000313" key="1">
    <source>
        <dbReference type="EMBL" id="GMH08834.1"/>
    </source>
</evidence>
<evidence type="ECO:0000313" key="2">
    <source>
        <dbReference type="Proteomes" id="UP001279734"/>
    </source>
</evidence>
<sequence length="86" mass="9766">MAREVIPLGLRLSWGSSELENYHFSLISNRQRPSSLNSTKSKVEKFPPALFDESIAKAKHDRRMGIMITKTQRKSCCLLSLASIRC</sequence>
<dbReference type="EMBL" id="BSYO01000008">
    <property type="protein sequence ID" value="GMH08834.1"/>
    <property type="molecule type" value="Genomic_DNA"/>
</dbReference>
<organism evidence="1 2">
    <name type="scientific">Nepenthes gracilis</name>
    <name type="common">Slender pitcher plant</name>
    <dbReference type="NCBI Taxonomy" id="150966"/>
    <lineage>
        <taxon>Eukaryota</taxon>
        <taxon>Viridiplantae</taxon>
        <taxon>Streptophyta</taxon>
        <taxon>Embryophyta</taxon>
        <taxon>Tracheophyta</taxon>
        <taxon>Spermatophyta</taxon>
        <taxon>Magnoliopsida</taxon>
        <taxon>eudicotyledons</taxon>
        <taxon>Gunneridae</taxon>
        <taxon>Pentapetalae</taxon>
        <taxon>Caryophyllales</taxon>
        <taxon>Nepenthaceae</taxon>
        <taxon>Nepenthes</taxon>
    </lineage>
</organism>
<dbReference type="AlphaFoldDB" id="A0AAD3XLJ8"/>
<reference evidence="1" key="1">
    <citation type="submission" date="2023-05" db="EMBL/GenBank/DDBJ databases">
        <title>Nepenthes gracilis genome sequencing.</title>
        <authorList>
            <person name="Fukushima K."/>
        </authorList>
    </citation>
    <scope>NUCLEOTIDE SEQUENCE</scope>
    <source>
        <strain evidence="1">SING2019-196</strain>
    </source>
</reference>
<dbReference type="Proteomes" id="UP001279734">
    <property type="component" value="Unassembled WGS sequence"/>
</dbReference>
<name>A0AAD3XLJ8_NEPGR</name>
<comment type="caution">
    <text evidence="1">The sequence shown here is derived from an EMBL/GenBank/DDBJ whole genome shotgun (WGS) entry which is preliminary data.</text>
</comment>
<gene>
    <name evidence="1" type="ORF">Nepgr_010674</name>
</gene>
<accession>A0AAD3XLJ8</accession>
<proteinExistence type="predicted"/>
<keyword evidence="2" id="KW-1185">Reference proteome</keyword>
<protein>
    <submittedName>
        <fullName evidence="1">Uncharacterized protein</fullName>
    </submittedName>
</protein>